<organism evidence="2 3">
    <name type="scientific">Candidimonas nitroreducens</name>
    <dbReference type="NCBI Taxonomy" id="683354"/>
    <lineage>
        <taxon>Bacteria</taxon>
        <taxon>Pseudomonadati</taxon>
        <taxon>Pseudomonadota</taxon>
        <taxon>Betaproteobacteria</taxon>
        <taxon>Burkholderiales</taxon>
        <taxon>Alcaligenaceae</taxon>
        <taxon>Candidimonas</taxon>
    </lineage>
</organism>
<gene>
    <name evidence="2" type="ORF">CEY11_20080</name>
</gene>
<feature type="region of interest" description="Disordered" evidence="1">
    <location>
        <begin position="1"/>
        <end position="88"/>
    </location>
</feature>
<protein>
    <submittedName>
        <fullName evidence="2">Uncharacterized protein</fullName>
    </submittedName>
</protein>
<proteinExistence type="predicted"/>
<dbReference type="EMBL" id="NJIH01000012">
    <property type="protein sequence ID" value="OWT55630.1"/>
    <property type="molecule type" value="Genomic_DNA"/>
</dbReference>
<evidence type="ECO:0000313" key="2">
    <source>
        <dbReference type="EMBL" id="OWT55630.1"/>
    </source>
</evidence>
<name>A0A225M694_9BURK</name>
<dbReference type="RefSeq" id="WP_088605203.1">
    <property type="nucleotide sequence ID" value="NZ_NJIH01000012.1"/>
</dbReference>
<keyword evidence="3" id="KW-1185">Reference proteome</keyword>
<evidence type="ECO:0000256" key="1">
    <source>
        <dbReference type="SAM" id="MobiDB-lite"/>
    </source>
</evidence>
<evidence type="ECO:0000313" key="3">
    <source>
        <dbReference type="Proteomes" id="UP000214603"/>
    </source>
</evidence>
<dbReference type="OrthoDB" id="8722685at2"/>
<sequence length="88" mass="9263">MSQNQDNAIEGTPFPGGNDGLEHRLDDALDDTFPASDPVQLVGRSSRRDTAARRPAASGEQGPLDEGLEETFPASDPVSIDTPESDGP</sequence>
<accession>A0A225M694</accession>
<dbReference type="AlphaFoldDB" id="A0A225M694"/>
<reference evidence="3" key="1">
    <citation type="submission" date="2017-06" db="EMBL/GenBank/DDBJ databases">
        <title>Herbaspirillum phytohormonus sp. nov., isolated from the root nodule of Robinia pseudoacacia in lead-zinc mine.</title>
        <authorList>
            <person name="Fan M."/>
            <person name="Lin Y."/>
        </authorList>
    </citation>
    <scope>NUCLEOTIDE SEQUENCE [LARGE SCALE GENOMIC DNA]</scope>
    <source>
        <strain evidence="3">SC-089</strain>
    </source>
</reference>
<comment type="caution">
    <text evidence="2">The sequence shown here is derived from an EMBL/GenBank/DDBJ whole genome shotgun (WGS) entry which is preliminary data.</text>
</comment>
<dbReference type="Proteomes" id="UP000214603">
    <property type="component" value="Unassembled WGS sequence"/>
</dbReference>